<dbReference type="RefSeq" id="WP_188773544.1">
    <property type="nucleotide sequence ID" value="NZ_BMMB01000001.1"/>
</dbReference>
<keyword evidence="2" id="KW-0449">Lipoprotein</keyword>
<evidence type="ECO:0000313" key="3">
    <source>
        <dbReference type="Proteomes" id="UP001185028"/>
    </source>
</evidence>
<protein>
    <submittedName>
        <fullName evidence="2">Major membrane immunogen (Membrane-anchored lipoprotein)</fullName>
    </submittedName>
</protein>
<feature type="chain" id="PRO_5046392300" evidence="1">
    <location>
        <begin position="30"/>
        <end position="172"/>
    </location>
</feature>
<organism evidence="2 3">
    <name type="scientific">Paenibacillus hunanensis</name>
    <dbReference type="NCBI Taxonomy" id="539262"/>
    <lineage>
        <taxon>Bacteria</taxon>
        <taxon>Bacillati</taxon>
        <taxon>Bacillota</taxon>
        <taxon>Bacilli</taxon>
        <taxon>Bacillales</taxon>
        <taxon>Paenibacillaceae</taxon>
        <taxon>Paenibacillus</taxon>
    </lineage>
</organism>
<reference evidence="2 3" key="1">
    <citation type="submission" date="2023-07" db="EMBL/GenBank/DDBJ databases">
        <title>Genomic Encyclopedia of Type Strains, Phase IV (KMG-IV): sequencing the most valuable type-strain genomes for metagenomic binning, comparative biology and taxonomic classification.</title>
        <authorList>
            <person name="Goeker M."/>
        </authorList>
    </citation>
    <scope>NUCLEOTIDE SEQUENCE [LARGE SCALE GENOMIC DNA]</scope>
    <source>
        <strain evidence="2 3">DSM 22170</strain>
    </source>
</reference>
<dbReference type="EMBL" id="JAVDQH010000004">
    <property type="protein sequence ID" value="MDR6243335.1"/>
    <property type="molecule type" value="Genomic_DNA"/>
</dbReference>
<proteinExistence type="predicted"/>
<feature type="signal peptide" evidence="1">
    <location>
        <begin position="1"/>
        <end position="29"/>
    </location>
</feature>
<gene>
    <name evidence="2" type="ORF">JOC58_001222</name>
</gene>
<comment type="caution">
    <text evidence="2">The sequence shown here is derived from an EMBL/GenBank/DDBJ whole genome shotgun (WGS) entry which is preliminary data.</text>
</comment>
<keyword evidence="3" id="KW-1185">Reference proteome</keyword>
<keyword evidence="1" id="KW-0732">Signal</keyword>
<evidence type="ECO:0000256" key="1">
    <source>
        <dbReference type="SAM" id="SignalP"/>
    </source>
</evidence>
<name>A0ABU1IWF4_9BACL</name>
<accession>A0ABU1IWF4</accession>
<sequence length="172" mass="19453">MNPLQHWRRIVPVMIVSSLLLSGCSLSGAHSVAEQNPLTRKGGDHLSMIKLSQPNITHARSAQEYPLPPEQLINNIKDGNYELIYSQTSDQFKREVSWDAFLDTLQAFTGDGSMYTLSYSKQEQSKLRQLWTNTQHQKGIVVVFAEHHPKYPNHTILNMRVGNLTPAGDNIQ</sequence>
<dbReference type="Proteomes" id="UP001185028">
    <property type="component" value="Unassembled WGS sequence"/>
</dbReference>
<evidence type="ECO:0000313" key="2">
    <source>
        <dbReference type="EMBL" id="MDR6243335.1"/>
    </source>
</evidence>